<reference evidence="2" key="1">
    <citation type="journal article" date="2014" name="Int. J. Syst. Evol. Microbiol.">
        <title>Complete genome sequence of Corynebacterium casei LMG S-19264T (=DSM 44701T), isolated from a smear-ripened cheese.</title>
        <authorList>
            <consortium name="US DOE Joint Genome Institute (JGI-PGF)"/>
            <person name="Walter F."/>
            <person name="Albersmeier A."/>
            <person name="Kalinowski J."/>
            <person name="Ruckert C."/>
        </authorList>
    </citation>
    <scope>NUCLEOTIDE SEQUENCE</scope>
    <source>
        <strain evidence="2">JCM 4490</strain>
    </source>
</reference>
<evidence type="ECO:0000313" key="2">
    <source>
        <dbReference type="EMBL" id="GGW30989.1"/>
    </source>
</evidence>
<reference evidence="2" key="2">
    <citation type="submission" date="2020-09" db="EMBL/GenBank/DDBJ databases">
        <authorList>
            <person name="Sun Q."/>
            <person name="Ohkuma M."/>
        </authorList>
    </citation>
    <scope>NUCLEOTIDE SEQUENCE</scope>
    <source>
        <strain evidence="2">JCM 4490</strain>
    </source>
</reference>
<keyword evidence="1" id="KW-0472">Membrane</keyword>
<dbReference type="EMBL" id="BMUE01000001">
    <property type="protein sequence ID" value="GGW30989.1"/>
    <property type="molecule type" value="Genomic_DNA"/>
</dbReference>
<proteinExistence type="predicted"/>
<feature type="transmembrane region" description="Helical" evidence="1">
    <location>
        <begin position="29"/>
        <end position="49"/>
    </location>
</feature>
<accession>A0A918IUN6</accession>
<comment type="caution">
    <text evidence="2">The sequence shown here is derived from an EMBL/GenBank/DDBJ whole genome shotgun (WGS) entry which is preliminary data.</text>
</comment>
<sequence length="230" mass="24256">MSAPAGGGRMPVMTRAAPAPTAPRPYGKVRAFCALALAVTALAAVGLWLKWAWEGDSFPVADPAVTADRLDGRAGEVYDALGLPDAHLDREWPGSGVEAEEDCYWTSGLSHLGDQLSDSPPHVKGVVTVRTEWALKGITAEAGQSALRRARTRLERQGWDATTSTAAGKVVSLEATPPGGGATVHVRTYPRGRLEVFATAGCTRLPEGVTTDTLGRVDLPPQRLPGRLRG</sequence>
<evidence type="ECO:0000256" key="1">
    <source>
        <dbReference type="SAM" id="Phobius"/>
    </source>
</evidence>
<name>A0A918IUN6_9ACTN</name>
<dbReference type="Proteomes" id="UP000620224">
    <property type="component" value="Unassembled WGS sequence"/>
</dbReference>
<dbReference type="AlphaFoldDB" id="A0A918IUN6"/>
<keyword evidence="3" id="KW-1185">Reference proteome</keyword>
<keyword evidence="1" id="KW-0812">Transmembrane</keyword>
<gene>
    <name evidence="2" type="ORF">GCM10010503_03260</name>
</gene>
<keyword evidence="1" id="KW-1133">Transmembrane helix</keyword>
<protein>
    <submittedName>
        <fullName evidence="2">Uncharacterized protein</fullName>
    </submittedName>
</protein>
<evidence type="ECO:0000313" key="3">
    <source>
        <dbReference type="Proteomes" id="UP000620224"/>
    </source>
</evidence>
<organism evidence="2 3">
    <name type="scientific">Streptomyces lucensis JCM 4490</name>
    <dbReference type="NCBI Taxonomy" id="1306176"/>
    <lineage>
        <taxon>Bacteria</taxon>
        <taxon>Bacillati</taxon>
        <taxon>Actinomycetota</taxon>
        <taxon>Actinomycetes</taxon>
        <taxon>Kitasatosporales</taxon>
        <taxon>Streptomycetaceae</taxon>
        <taxon>Streptomyces</taxon>
    </lineage>
</organism>